<reference evidence="1" key="1">
    <citation type="submission" date="2024-03" db="EMBL/GenBank/DDBJ databases">
        <authorList>
            <person name="Chantapakul B."/>
            <person name="Wang S."/>
        </authorList>
    </citation>
    <scope>NUCLEOTIDE SEQUENCE</scope>
</reference>
<sequence>MENPEPMFYVTATEIGTGKSVYARRVEKSEKTYYGEDAVYSFLDEGNILPNVFENAGKFNFEETKKVLTDISVAALECNADPDNGSMWIENWKFERVQE</sequence>
<dbReference type="EMBL" id="PP429226">
    <property type="protein sequence ID" value="XCI77580.1"/>
    <property type="molecule type" value="Genomic_DNA"/>
</dbReference>
<name>A0AAU8HY98_9CAUD</name>
<accession>A0AAU8HY98</accession>
<evidence type="ECO:0000313" key="1">
    <source>
        <dbReference type="EMBL" id="XCI77580.1"/>
    </source>
</evidence>
<proteinExistence type="predicted"/>
<protein>
    <submittedName>
        <fullName evidence="1">Uncharacterized protein</fullName>
    </submittedName>
</protein>
<organism evidence="1">
    <name type="scientific">Rhizobium phage LG08</name>
    <dbReference type="NCBI Taxonomy" id="3129229"/>
    <lineage>
        <taxon>Viruses</taxon>
        <taxon>Duplodnaviria</taxon>
        <taxon>Heunggongvirae</taxon>
        <taxon>Uroviricota</taxon>
        <taxon>Caudoviricetes</taxon>
    </lineage>
</organism>
<gene>
    <name evidence="1" type="ORF">LDCGVIBL_CDS0222</name>
</gene>